<dbReference type="SUPFAM" id="SSF51735">
    <property type="entry name" value="NAD(P)-binding Rossmann-fold domains"/>
    <property type="match status" value="1"/>
</dbReference>
<organism evidence="4 5">
    <name type="scientific">Paenibacillus phytorum</name>
    <dbReference type="NCBI Taxonomy" id="2654977"/>
    <lineage>
        <taxon>Bacteria</taxon>
        <taxon>Bacillati</taxon>
        <taxon>Bacillota</taxon>
        <taxon>Bacilli</taxon>
        <taxon>Bacillales</taxon>
        <taxon>Paenibacillaceae</taxon>
        <taxon>Paenibacillus</taxon>
    </lineage>
</organism>
<dbReference type="EMBL" id="WHOA01000224">
    <property type="protein sequence ID" value="NOU75721.1"/>
    <property type="molecule type" value="Genomic_DNA"/>
</dbReference>
<evidence type="ECO:0000256" key="1">
    <source>
        <dbReference type="ARBA" id="ARBA00006484"/>
    </source>
</evidence>
<dbReference type="InterPro" id="IPR002347">
    <property type="entry name" value="SDR_fam"/>
</dbReference>
<reference evidence="4 5" key="1">
    <citation type="submission" date="2019-10" db="EMBL/GenBank/DDBJ databases">
        <title>Description of Paenibacillus terrestris sp. nov.</title>
        <authorList>
            <person name="Carlier A."/>
            <person name="Qi S."/>
        </authorList>
    </citation>
    <scope>NUCLEOTIDE SEQUENCE [LARGE SCALE GENOMIC DNA]</scope>
    <source>
        <strain evidence="4 5">LMG 31458</strain>
    </source>
</reference>
<dbReference type="Pfam" id="PF13561">
    <property type="entry name" value="adh_short_C2"/>
    <property type="match status" value="1"/>
</dbReference>
<dbReference type="PANTHER" id="PTHR43669">
    <property type="entry name" value="5-KETO-D-GLUCONATE 5-REDUCTASE"/>
    <property type="match status" value="1"/>
</dbReference>
<dbReference type="Proteomes" id="UP000616779">
    <property type="component" value="Unassembled WGS sequence"/>
</dbReference>
<sequence>MGKLEGKVALITGGNSGIGLTAAKLFIAEGAKVVITGRNPTTLNAAEEELGSNVLAIQAEAADPADMENVVAQAVATFGRLDIVYANAGISSPTPLGGTELSVFEEVLKVNVTGVFFTVQAALPHLKEGASIILTGSTRATDGAPARAAYSASKGAISSMARVLVTELSPRGIRVNTVVPGATRTPIWKKSTSEETTKLEASQARTIPLNRMGDPEEIAHVALFLASDDSSFVQGAEITVDGGARSAPLGAPIYRQ</sequence>
<dbReference type="PANTHER" id="PTHR43669:SF3">
    <property type="entry name" value="ALCOHOL DEHYDROGENASE, PUTATIVE (AFU_ORTHOLOGUE AFUA_3G03445)-RELATED"/>
    <property type="match status" value="1"/>
</dbReference>
<accession>A0ABX1Y6M5</accession>
<dbReference type="RefSeq" id="WP_171647634.1">
    <property type="nucleotide sequence ID" value="NZ_WHOA01000224.1"/>
</dbReference>
<evidence type="ECO:0000259" key="3">
    <source>
        <dbReference type="SMART" id="SM00822"/>
    </source>
</evidence>
<dbReference type="InterPro" id="IPR057326">
    <property type="entry name" value="KR_dom"/>
</dbReference>
<dbReference type="Gene3D" id="3.40.50.720">
    <property type="entry name" value="NAD(P)-binding Rossmann-like Domain"/>
    <property type="match status" value="1"/>
</dbReference>
<keyword evidence="2 4" id="KW-0560">Oxidoreductase</keyword>
<dbReference type="CDD" id="cd05233">
    <property type="entry name" value="SDR_c"/>
    <property type="match status" value="1"/>
</dbReference>
<comment type="caution">
    <text evidence="4">The sequence shown here is derived from an EMBL/GenBank/DDBJ whole genome shotgun (WGS) entry which is preliminary data.</text>
</comment>
<dbReference type="InterPro" id="IPR036291">
    <property type="entry name" value="NAD(P)-bd_dom_sf"/>
</dbReference>
<dbReference type="SMART" id="SM00822">
    <property type="entry name" value="PKS_KR"/>
    <property type="match status" value="1"/>
</dbReference>
<gene>
    <name evidence="4" type="ORF">GC098_30875</name>
</gene>
<feature type="domain" description="Ketoreductase" evidence="3">
    <location>
        <begin position="7"/>
        <end position="185"/>
    </location>
</feature>
<evidence type="ECO:0000313" key="5">
    <source>
        <dbReference type="Proteomes" id="UP000616779"/>
    </source>
</evidence>
<dbReference type="EC" id="1.1.1.47" evidence="4"/>
<dbReference type="PRINTS" id="PR00081">
    <property type="entry name" value="GDHRDH"/>
</dbReference>
<dbReference type="GO" id="GO:0047936">
    <property type="term" value="F:glucose 1-dehydrogenase [NAD(P)+] activity"/>
    <property type="evidence" value="ECO:0007669"/>
    <property type="project" value="UniProtKB-EC"/>
</dbReference>
<dbReference type="PRINTS" id="PR00080">
    <property type="entry name" value="SDRFAMILY"/>
</dbReference>
<keyword evidence="5" id="KW-1185">Reference proteome</keyword>
<protein>
    <submittedName>
        <fullName evidence="4">Glucose 1-dehydrogenase</fullName>
        <ecNumber evidence="4">1.1.1.47</ecNumber>
    </submittedName>
</protein>
<name>A0ABX1Y6M5_9BACL</name>
<evidence type="ECO:0000313" key="4">
    <source>
        <dbReference type="EMBL" id="NOU75721.1"/>
    </source>
</evidence>
<comment type="similarity">
    <text evidence="1">Belongs to the short-chain dehydrogenases/reductases (SDR) family.</text>
</comment>
<dbReference type="NCBIfam" id="NF005559">
    <property type="entry name" value="PRK07231.1"/>
    <property type="match status" value="1"/>
</dbReference>
<proteinExistence type="inferred from homology"/>
<evidence type="ECO:0000256" key="2">
    <source>
        <dbReference type="ARBA" id="ARBA00023002"/>
    </source>
</evidence>